<dbReference type="PANTHER" id="PTHR42718">
    <property type="entry name" value="MAJOR FACILITATOR SUPERFAMILY MULTIDRUG TRANSPORTER MFSC"/>
    <property type="match status" value="1"/>
</dbReference>
<evidence type="ECO:0000313" key="7">
    <source>
        <dbReference type="EMBL" id="ARX34910.1"/>
    </source>
</evidence>
<proteinExistence type="predicted"/>
<dbReference type="Gene3D" id="1.20.1720.10">
    <property type="entry name" value="Multidrug resistance protein D"/>
    <property type="match status" value="1"/>
</dbReference>
<comment type="subcellular location">
    <subcellularLocation>
        <location evidence="1">Membrane</location>
        <topology evidence="1">Multi-pass membrane protein</topology>
    </subcellularLocation>
</comment>
<feature type="transmembrane region" description="Helical" evidence="5">
    <location>
        <begin position="256"/>
        <end position="279"/>
    </location>
</feature>
<evidence type="ECO:0000256" key="2">
    <source>
        <dbReference type="ARBA" id="ARBA00022692"/>
    </source>
</evidence>
<feature type="transmembrane region" description="Helical" evidence="5">
    <location>
        <begin position="44"/>
        <end position="62"/>
    </location>
</feature>
<name>A0AAJ0Y870_PROMI</name>
<protein>
    <submittedName>
        <fullName evidence="7">MFS transporter</fullName>
    </submittedName>
</protein>
<evidence type="ECO:0000256" key="1">
    <source>
        <dbReference type="ARBA" id="ARBA00004141"/>
    </source>
</evidence>
<feature type="transmembrane region" description="Helical" evidence="5">
    <location>
        <begin position="299"/>
        <end position="320"/>
    </location>
</feature>
<feature type="transmembrane region" description="Helical" evidence="5">
    <location>
        <begin position="198"/>
        <end position="217"/>
    </location>
</feature>
<dbReference type="PROSITE" id="PS50850">
    <property type="entry name" value="MFS"/>
    <property type="match status" value="1"/>
</dbReference>
<evidence type="ECO:0000313" key="8">
    <source>
        <dbReference type="Proteomes" id="UP000195540"/>
    </source>
</evidence>
<dbReference type="AlphaFoldDB" id="A0AAJ0Y870"/>
<evidence type="ECO:0000259" key="6">
    <source>
        <dbReference type="PROSITE" id="PS50850"/>
    </source>
</evidence>
<dbReference type="EMBL" id="CP021694">
    <property type="protein sequence ID" value="ARX34910.1"/>
    <property type="molecule type" value="Genomic_DNA"/>
</dbReference>
<dbReference type="CDD" id="cd17321">
    <property type="entry name" value="MFS_MMR_MDR_like"/>
    <property type="match status" value="1"/>
</dbReference>
<dbReference type="RefSeq" id="WP_004248074.1">
    <property type="nucleotide sequence ID" value="NZ_BGKS01000004.1"/>
</dbReference>
<feature type="transmembrane region" description="Helical" evidence="5">
    <location>
        <begin position="7"/>
        <end position="32"/>
    </location>
</feature>
<dbReference type="PANTHER" id="PTHR42718:SF39">
    <property type="entry name" value="ACTINORHODIN TRANSPORTER-RELATED"/>
    <property type="match status" value="1"/>
</dbReference>
<feature type="transmembrane region" description="Helical" evidence="5">
    <location>
        <begin position="436"/>
        <end position="458"/>
    </location>
</feature>
<feature type="transmembrane region" description="Helical" evidence="5">
    <location>
        <begin position="132"/>
        <end position="156"/>
    </location>
</feature>
<sequence>MSKQQRIALFVLLLAGFVTIFDLFVVNVAIVNIEQTLNATLTELTLIIVGYELAFGLLLITGGRLGDIYGRRTLYRFGMFGFTLSSVLCAISPSAVLLVIARCFQGLTAALLFPQVYSSIRLNFDSSQAKKVFGLLGMTLGAAAIAGQALGGLLISLNIFGLAWRTIFLINLFIGVIALFFSRYLTQNELSDHTKLDIGGVILSTLSISFTLLPLLMLPIWHWQWFSSLFFLVGISLLILFFCYEKKLKYQGKQPLFDLILFTNHQYVIGLIIVVFVYSTSSAFPMIMSILLQSGFNRTVFDSGLMFVPASIGFILSSLFTPKWIKNIGEHVIYWGAVCYAFSYILLILGVYYLITPKNTTLIIPFLLLVGFTQGMIMTPMLNLVLEKVKPELVGIASGLTATLQQIGAAIGVTSVSIILQFSLTQVISRNIIEHYKIAFSFSMLFNFIMAICAAFFLKKITNHKNTL</sequence>
<keyword evidence="2 5" id="KW-0812">Transmembrane</keyword>
<evidence type="ECO:0000256" key="3">
    <source>
        <dbReference type="ARBA" id="ARBA00022989"/>
    </source>
</evidence>
<dbReference type="SUPFAM" id="SSF103473">
    <property type="entry name" value="MFS general substrate transporter"/>
    <property type="match status" value="2"/>
</dbReference>
<feature type="transmembrane region" description="Helical" evidence="5">
    <location>
        <begin position="332"/>
        <end position="355"/>
    </location>
</feature>
<organism evidence="7 8">
    <name type="scientific">Proteus mirabilis</name>
    <dbReference type="NCBI Taxonomy" id="584"/>
    <lineage>
        <taxon>Bacteria</taxon>
        <taxon>Pseudomonadati</taxon>
        <taxon>Pseudomonadota</taxon>
        <taxon>Gammaproteobacteria</taxon>
        <taxon>Enterobacterales</taxon>
        <taxon>Morganellaceae</taxon>
        <taxon>Proteus</taxon>
    </lineage>
</organism>
<feature type="transmembrane region" description="Helical" evidence="5">
    <location>
        <begin position="223"/>
        <end position="244"/>
    </location>
</feature>
<feature type="domain" description="Major facilitator superfamily (MFS) profile" evidence="6">
    <location>
        <begin position="8"/>
        <end position="462"/>
    </location>
</feature>
<evidence type="ECO:0000256" key="4">
    <source>
        <dbReference type="ARBA" id="ARBA00023136"/>
    </source>
</evidence>
<feature type="transmembrane region" description="Helical" evidence="5">
    <location>
        <begin position="162"/>
        <end position="186"/>
    </location>
</feature>
<dbReference type="InterPro" id="IPR011701">
    <property type="entry name" value="MFS"/>
</dbReference>
<reference evidence="7 8" key="1">
    <citation type="submission" date="2017-05" db="EMBL/GenBank/DDBJ databases">
        <title>Whole genome sequencing of Proteus mirabilis AR_0155.</title>
        <authorList>
            <person name="Conlan S."/>
            <person name="Thomas P.J."/>
            <person name="Mullikin J."/>
            <person name="Frank K.M."/>
            <person name="Segre J.A."/>
        </authorList>
    </citation>
    <scope>NUCLEOTIDE SEQUENCE [LARGE SCALE GENOMIC DNA]</scope>
    <source>
        <strain evidence="7 8">AR_0155</strain>
    </source>
</reference>
<feature type="transmembrane region" description="Helical" evidence="5">
    <location>
        <begin position="74"/>
        <end position="93"/>
    </location>
</feature>
<keyword evidence="3 5" id="KW-1133">Transmembrane helix</keyword>
<dbReference type="Proteomes" id="UP000195540">
    <property type="component" value="Chromosome"/>
</dbReference>
<evidence type="ECO:0000256" key="5">
    <source>
        <dbReference type="SAM" id="Phobius"/>
    </source>
</evidence>
<feature type="transmembrane region" description="Helical" evidence="5">
    <location>
        <begin position="361"/>
        <end position="386"/>
    </location>
</feature>
<dbReference type="GO" id="GO:0016020">
    <property type="term" value="C:membrane"/>
    <property type="evidence" value="ECO:0007669"/>
    <property type="project" value="UniProtKB-SubCell"/>
</dbReference>
<dbReference type="Gene3D" id="1.20.1250.20">
    <property type="entry name" value="MFS general substrate transporter like domains"/>
    <property type="match status" value="1"/>
</dbReference>
<dbReference type="InterPro" id="IPR036259">
    <property type="entry name" value="MFS_trans_sf"/>
</dbReference>
<gene>
    <name evidence="7" type="ORF">AM402_12395</name>
</gene>
<accession>A0AAJ0Y870</accession>
<dbReference type="Pfam" id="PF07690">
    <property type="entry name" value="MFS_1"/>
    <property type="match status" value="1"/>
</dbReference>
<dbReference type="InterPro" id="IPR020846">
    <property type="entry name" value="MFS_dom"/>
</dbReference>
<keyword evidence="4 5" id="KW-0472">Membrane</keyword>
<feature type="transmembrane region" description="Helical" evidence="5">
    <location>
        <begin position="407"/>
        <end position="424"/>
    </location>
</feature>
<dbReference type="GO" id="GO:0022857">
    <property type="term" value="F:transmembrane transporter activity"/>
    <property type="evidence" value="ECO:0007669"/>
    <property type="project" value="InterPro"/>
</dbReference>